<comment type="caution">
    <text evidence="1">The sequence shown here is derived from an EMBL/GenBank/DDBJ whole genome shotgun (WGS) entry which is preliminary data.</text>
</comment>
<sequence length="89" mass="8883">MLCTLCGTQGPGWLAYPLCGTSILPEPGATSAGGDAGVVEYLSALAAPGAGRIRSAAPKAPRGVVIALTIAGFLLAPAGRSLFKESRDK</sequence>
<name>A0ABQ2Y8R8_9ACTN</name>
<accession>A0ABQ2Y8R8</accession>
<organism evidence="1 2">
    <name type="scientific">Streptomyces hiroshimensis</name>
    <dbReference type="NCBI Taxonomy" id="66424"/>
    <lineage>
        <taxon>Bacteria</taxon>
        <taxon>Bacillati</taxon>
        <taxon>Actinomycetota</taxon>
        <taxon>Actinomycetes</taxon>
        <taxon>Kitasatosporales</taxon>
        <taxon>Streptomycetaceae</taxon>
        <taxon>Streptomyces</taxon>
    </lineage>
</organism>
<dbReference type="Proteomes" id="UP000659223">
    <property type="component" value="Unassembled WGS sequence"/>
</dbReference>
<gene>
    <name evidence="1" type="ORF">GCM10010324_21610</name>
</gene>
<evidence type="ECO:0000313" key="1">
    <source>
        <dbReference type="EMBL" id="GGX75783.1"/>
    </source>
</evidence>
<keyword evidence="2" id="KW-1185">Reference proteome</keyword>
<reference evidence="2" key="1">
    <citation type="journal article" date="2019" name="Int. J. Syst. Evol. Microbiol.">
        <title>The Global Catalogue of Microorganisms (GCM) 10K type strain sequencing project: providing services to taxonomists for standard genome sequencing and annotation.</title>
        <authorList>
            <consortium name="The Broad Institute Genomics Platform"/>
            <consortium name="The Broad Institute Genome Sequencing Center for Infectious Disease"/>
            <person name="Wu L."/>
            <person name="Ma J."/>
        </authorList>
    </citation>
    <scope>NUCLEOTIDE SEQUENCE [LARGE SCALE GENOMIC DNA]</scope>
    <source>
        <strain evidence="2">JCM 4586</strain>
    </source>
</reference>
<dbReference type="EMBL" id="BMUT01000003">
    <property type="protein sequence ID" value="GGX75783.1"/>
    <property type="molecule type" value="Genomic_DNA"/>
</dbReference>
<proteinExistence type="predicted"/>
<evidence type="ECO:0000313" key="2">
    <source>
        <dbReference type="Proteomes" id="UP000659223"/>
    </source>
</evidence>
<protein>
    <submittedName>
        <fullName evidence="1">Uncharacterized protein</fullName>
    </submittedName>
</protein>